<protein>
    <submittedName>
        <fullName evidence="1">Uncharacterized protein</fullName>
    </submittedName>
</protein>
<proteinExistence type="predicted"/>
<dbReference type="InterPro" id="IPR016197">
    <property type="entry name" value="Chromo-like_dom_sf"/>
</dbReference>
<reference evidence="1 2" key="1">
    <citation type="journal article" date="2017" name="Genome Biol. Evol.">
        <title>Phytophthora megakarya and P. palmivora, closely related causal agents of cacao black pod rot, underwent increases in genome sizes and gene numbers by different mechanisms.</title>
        <authorList>
            <person name="Ali S.S."/>
            <person name="Shao J."/>
            <person name="Lary D.J."/>
            <person name="Kronmiller B."/>
            <person name="Shen D."/>
            <person name="Strem M.D."/>
            <person name="Amoako-Attah I."/>
            <person name="Akrofi A.Y."/>
            <person name="Begoude B.A."/>
            <person name="Ten Hoopen G.M."/>
            <person name="Coulibaly K."/>
            <person name="Kebe B.I."/>
            <person name="Melnick R.L."/>
            <person name="Guiltinan M.J."/>
            <person name="Tyler B.M."/>
            <person name="Meinhardt L.W."/>
            <person name="Bailey B.A."/>
        </authorList>
    </citation>
    <scope>NUCLEOTIDE SEQUENCE [LARGE SCALE GENOMIC DNA]</scope>
    <source>
        <strain evidence="2">sbr112.9</strain>
    </source>
</reference>
<gene>
    <name evidence="1" type="ORF">PHPALM_28432</name>
</gene>
<dbReference type="Proteomes" id="UP000237271">
    <property type="component" value="Unassembled WGS sequence"/>
</dbReference>
<organism evidence="1 2">
    <name type="scientific">Phytophthora palmivora</name>
    <dbReference type="NCBI Taxonomy" id="4796"/>
    <lineage>
        <taxon>Eukaryota</taxon>
        <taxon>Sar</taxon>
        <taxon>Stramenopiles</taxon>
        <taxon>Oomycota</taxon>
        <taxon>Peronosporomycetes</taxon>
        <taxon>Peronosporales</taxon>
        <taxon>Peronosporaceae</taxon>
        <taxon>Phytophthora</taxon>
    </lineage>
</organism>
<keyword evidence="2" id="KW-1185">Reference proteome</keyword>
<dbReference type="EMBL" id="NCKW01015577">
    <property type="protein sequence ID" value="POM62418.1"/>
    <property type="molecule type" value="Genomic_DNA"/>
</dbReference>
<comment type="caution">
    <text evidence="1">The sequence shown here is derived from an EMBL/GenBank/DDBJ whole genome shotgun (WGS) entry which is preliminary data.</text>
</comment>
<evidence type="ECO:0000313" key="2">
    <source>
        <dbReference type="Proteomes" id="UP000237271"/>
    </source>
</evidence>
<dbReference type="AlphaFoldDB" id="A0A2P4XA63"/>
<sequence>MVVINALGAVVMMNADDALEKKSAWTNLAEALHEDDGPRKTLADTRKSLGEVLVKATVAETDTASAGLDICRASLKLAASMLVGGNADAARPAKAALDKGLIWYIKGIIGKHKMEPTPLYLVDWEPTWEQPKHLKRDQIVRFESRRLFSRFTELEAEETSVRRLSATTINKSTNQQQKQ</sequence>
<evidence type="ECO:0000313" key="1">
    <source>
        <dbReference type="EMBL" id="POM62418.1"/>
    </source>
</evidence>
<dbReference type="OrthoDB" id="119668at2759"/>
<accession>A0A2P4XA63</accession>
<dbReference type="SUPFAM" id="SSF54160">
    <property type="entry name" value="Chromo domain-like"/>
    <property type="match status" value="1"/>
</dbReference>
<name>A0A2P4XA63_9STRA</name>